<feature type="transmembrane region" description="Helical" evidence="12">
    <location>
        <begin position="27"/>
        <end position="49"/>
    </location>
</feature>
<evidence type="ECO:0000256" key="8">
    <source>
        <dbReference type="ARBA" id="ARBA00023004"/>
    </source>
</evidence>
<evidence type="ECO:0000256" key="6">
    <source>
        <dbReference type="ARBA" id="ARBA00022982"/>
    </source>
</evidence>
<evidence type="ECO:0000256" key="1">
    <source>
        <dbReference type="ARBA" id="ARBA00004141"/>
    </source>
</evidence>
<organism evidence="15 16">
    <name type="scientific">Patulibacter brassicae</name>
    <dbReference type="NCBI Taxonomy" id="1705717"/>
    <lineage>
        <taxon>Bacteria</taxon>
        <taxon>Bacillati</taxon>
        <taxon>Actinomycetota</taxon>
        <taxon>Thermoleophilia</taxon>
        <taxon>Solirubrobacterales</taxon>
        <taxon>Patulibacteraceae</taxon>
        <taxon>Patulibacter</taxon>
    </lineage>
</organism>
<evidence type="ECO:0000256" key="11">
    <source>
        <dbReference type="SAM" id="MobiDB-lite"/>
    </source>
</evidence>
<dbReference type="PROSITE" id="PS51007">
    <property type="entry name" value="CYTC"/>
    <property type="match status" value="1"/>
</dbReference>
<dbReference type="Gene3D" id="1.20.810.10">
    <property type="entry name" value="Cytochrome Bc1 Complex, Chain C"/>
    <property type="match status" value="1"/>
</dbReference>
<proteinExistence type="predicted"/>
<dbReference type="Gene3D" id="1.10.760.10">
    <property type="entry name" value="Cytochrome c-like domain"/>
    <property type="match status" value="1"/>
</dbReference>
<keyword evidence="8 10" id="KW-0408">Iron</keyword>
<dbReference type="RefSeq" id="WP_319954644.1">
    <property type="nucleotide sequence ID" value="NZ_JAXAVX010000006.1"/>
</dbReference>
<dbReference type="InterPro" id="IPR005798">
    <property type="entry name" value="Cyt_b/b6_C"/>
</dbReference>
<evidence type="ECO:0000256" key="2">
    <source>
        <dbReference type="ARBA" id="ARBA00022448"/>
    </source>
</evidence>
<evidence type="ECO:0000256" key="3">
    <source>
        <dbReference type="ARBA" id="ARBA00022617"/>
    </source>
</evidence>
<dbReference type="Pfam" id="PF13442">
    <property type="entry name" value="Cytochrome_CBB3"/>
    <property type="match status" value="1"/>
</dbReference>
<reference evidence="15 16" key="1">
    <citation type="submission" date="2023-11" db="EMBL/GenBank/DDBJ databases">
        <authorList>
            <person name="Xu M."/>
            <person name="Jiang T."/>
        </authorList>
    </citation>
    <scope>NUCLEOTIDE SEQUENCE [LARGE SCALE GENOMIC DNA]</scope>
    <source>
        <strain evidence="15 16">SD</strain>
    </source>
</reference>
<evidence type="ECO:0000259" key="14">
    <source>
        <dbReference type="PROSITE" id="PS51007"/>
    </source>
</evidence>
<keyword evidence="6" id="KW-0249">Electron transport</keyword>
<evidence type="ECO:0000256" key="9">
    <source>
        <dbReference type="ARBA" id="ARBA00023136"/>
    </source>
</evidence>
<keyword evidence="3 10" id="KW-0349">Heme</keyword>
<feature type="transmembrane region" description="Helical" evidence="12">
    <location>
        <begin position="87"/>
        <end position="109"/>
    </location>
</feature>
<keyword evidence="2" id="KW-0813">Transport</keyword>
<keyword evidence="7 12" id="KW-1133">Transmembrane helix</keyword>
<dbReference type="Pfam" id="PF00032">
    <property type="entry name" value="Cytochrom_B_C"/>
    <property type="match status" value="1"/>
</dbReference>
<dbReference type="InterPro" id="IPR009056">
    <property type="entry name" value="Cyt_c-like_dom"/>
</dbReference>
<feature type="domain" description="Cytochrome b/b6 C-terminal region profile" evidence="13">
    <location>
        <begin position="13"/>
        <end position="143"/>
    </location>
</feature>
<feature type="transmembrane region" description="Helical" evidence="12">
    <location>
        <begin position="121"/>
        <end position="142"/>
    </location>
</feature>
<keyword evidence="9 12" id="KW-0472">Membrane</keyword>
<evidence type="ECO:0000259" key="13">
    <source>
        <dbReference type="PROSITE" id="PS51003"/>
    </source>
</evidence>
<dbReference type="SUPFAM" id="SSF46626">
    <property type="entry name" value="Cytochrome c"/>
    <property type="match status" value="1"/>
</dbReference>
<keyword evidence="16" id="KW-1185">Reference proteome</keyword>
<dbReference type="Proteomes" id="UP001277761">
    <property type="component" value="Unassembled WGS sequence"/>
</dbReference>
<evidence type="ECO:0000256" key="12">
    <source>
        <dbReference type="SAM" id="Phobius"/>
    </source>
</evidence>
<dbReference type="PROSITE" id="PS51003">
    <property type="entry name" value="CYTB_CTER"/>
    <property type="match status" value="1"/>
</dbReference>
<feature type="domain" description="Cytochrome c" evidence="14">
    <location>
        <begin position="167"/>
        <end position="244"/>
    </location>
</feature>
<keyword evidence="4 12" id="KW-0812">Transmembrane</keyword>
<accession>A0ABU4VKY1</accession>
<sequence length="272" mass="29493">MNQREKEEYLREYAVLKAQGKPFFPYIIVKDGVMMIVVVGTIMLLSIVLGGELTAKADATTTTYAPRPEWYYFWAFELLRVIKPPELVTLATVGVPTIAMLLLFLLPFYDRNPERHPLRRPVATTAGICVIGAMFFLSYLGAEAEPPSRVEIEPPASIMTASSEDQEQWERGRRLVAQSGCGGCHKIGHNGNDGPGPQLTAIGDRLKEGAIRETLINPTLPMPSFSKLGPQKLEDMAYFLATLKSSGSEEGHAGGDAAPEGAGEGNDSVPGG</sequence>
<protein>
    <submittedName>
        <fullName evidence="15">C-type cytochrome</fullName>
    </submittedName>
</protein>
<evidence type="ECO:0000256" key="4">
    <source>
        <dbReference type="ARBA" id="ARBA00022692"/>
    </source>
</evidence>
<evidence type="ECO:0000256" key="5">
    <source>
        <dbReference type="ARBA" id="ARBA00022723"/>
    </source>
</evidence>
<name>A0ABU4VKY1_9ACTN</name>
<evidence type="ECO:0000256" key="10">
    <source>
        <dbReference type="PROSITE-ProRule" id="PRU00433"/>
    </source>
</evidence>
<comment type="caution">
    <text evidence="15">The sequence shown here is derived from an EMBL/GenBank/DDBJ whole genome shotgun (WGS) entry which is preliminary data.</text>
</comment>
<dbReference type="InterPro" id="IPR036150">
    <property type="entry name" value="Cyt_b/b6_C_sf"/>
</dbReference>
<evidence type="ECO:0000256" key="7">
    <source>
        <dbReference type="ARBA" id="ARBA00022989"/>
    </source>
</evidence>
<feature type="region of interest" description="Disordered" evidence="11">
    <location>
        <begin position="246"/>
        <end position="272"/>
    </location>
</feature>
<keyword evidence="5 10" id="KW-0479">Metal-binding</keyword>
<comment type="subcellular location">
    <subcellularLocation>
        <location evidence="1">Membrane</location>
        <topology evidence="1">Multi-pass membrane protein</topology>
    </subcellularLocation>
</comment>
<dbReference type="InterPro" id="IPR036909">
    <property type="entry name" value="Cyt_c-like_dom_sf"/>
</dbReference>
<dbReference type="EMBL" id="JAXAVX010000006">
    <property type="protein sequence ID" value="MDX8152488.1"/>
    <property type="molecule type" value="Genomic_DNA"/>
</dbReference>
<dbReference type="SUPFAM" id="SSF81648">
    <property type="entry name" value="a domain/subunit of cytochrome bc1 complex (Ubiquinol-cytochrome c reductase)"/>
    <property type="match status" value="1"/>
</dbReference>
<gene>
    <name evidence="15" type="ORF">SK069_12845</name>
</gene>
<dbReference type="InterPro" id="IPR027387">
    <property type="entry name" value="Cytb/b6-like_sf"/>
</dbReference>
<evidence type="ECO:0000313" key="16">
    <source>
        <dbReference type="Proteomes" id="UP001277761"/>
    </source>
</evidence>
<evidence type="ECO:0000313" key="15">
    <source>
        <dbReference type="EMBL" id="MDX8152488.1"/>
    </source>
</evidence>